<evidence type="ECO:0000256" key="10">
    <source>
        <dbReference type="SAM" id="Phobius"/>
    </source>
</evidence>
<dbReference type="PROSITE" id="PS50240">
    <property type="entry name" value="TRYPSIN_DOM"/>
    <property type="match status" value="1"/>
</dbReference>
<dbReference type="GeneID" id="108277303"/>
<dbReference type="InterPro" id="IPR018114">
    <property type="entry name" value="TRYPSIN_HIS"/>
</dbReference>
<accession>A0A2D0SSD4</accession>
<dbReference type="Proteomes" id="UP000221080">
    <property type="component" value="Chromosome 2"/>
</dbReference>
<dbReference type="SMART" id="SM00020">
    <property type="entry name" value="Tryp_SPc"/>
    <property type="match status" value="1"/>
</dbReference>
<dbReference type="SUPFAM" id="SSF50494">
    <property type="entry name" value="Trypsin-like serine proteases"/>
    <property type="match status" value="1"/>
</dbReference>
<evidence type="ECO:0000256" key="1">
    <source>
        <dbReference type="ARBA" id="ARBA00001656"/>
    </source>
</evidence>
<evidence type="ECO:0000256" key="5">
    <source>
        <dbReference type="ARBA" id="ARBA00022729"/>
    </source>
</evidence>
<evidence type="ECO:0000256" key="3">
    <source>
        <dbReference type="ARBA" id="ARBA00017161"/>
    </source>
</evidence>
<keyword evidence="10" id="KW-0472">Membrane</keyword>
<dbReference type="PROSITE" id="PS00134">
    <property type="entry name" value="TRYPSIN_HIS"/>
    <property type="match status" value="1"/>
</dbReference>
<proteinExistence type="predicted"/>
<dbReference type="InterPro" id="IPR001314">
    <property type="entry name" value="Peptidase_S1A"/>
</dbReference>
<name>A0A2D0SSD4_ICTPU</name>
<evidence type="ECO:0000256" key="6">
    <source>
        <dbReference type="ARBA" id="ARBA00022801"/>
    </source>
</evidence>
<evidence type="ECO:0000256" key="8">
    <source>
        <dbReference type="ARBA" id="ARBA00023157"/>
    </source>
</evidence>
<dbReference type="GO" id="GO:0004252">
    <property type="term" value="F:serine-type endopeptidase activity"/>
    <property type="evidence" value="ECO:0007669"/>
    <property type="project" value="InterPro"/>
</dbReference>
<dbReference type="OMA" id="CNDAYNG"/>
<dbReference type="EC" id="3.4.21.10" evidence="2"/>
<dbReference type="Pfam" id="PF00089">
    <property type="entry name" value="Trypsin"/>
    <property type="match status" value="1"/>
</dbReference>
<dbReference type="PANTHER" id="PTHR24252:SF8">
    <property type="entry name" value="ACROSIN"/>
    <property type="match status" value="1"/>
</dbReference>
<feature type="chain" id="PRO_5012045104" description="Acrosin" evidence="11">
    <location>
        <begin position="25"/>
        <end position="306"/>
    </location>
</feature>
<evidence type="ECO:0000313" key="14">
    <source>
        <dbReference type="RefSeq" id="XP_017345411.1"/>
    </source>
</evidence>
<keyword evidence="5 11" id="KW-0732">Signal</keyword>
<dbReference type="AlphaFoldDB" id="A0A2D0SSD4"/>
<evidence type="ECO:0000259" key="12">
    <source>
        <dbReference type="PROSITE" id="PS50240"/>
    </source>
</evidence>
<reference evidence="14" key="2">
    <citation type="submission" date="2025-08" db="UniProtKB">
        <authorList>
            <consortium name="RefSeq"/>
        </authorList>
    </citation>
    <scope>IDENTIFICATION</scope>
    <source>
        <tissue evidence="14">Blood</tissue>
    </source>
</reference>
<keyword evidence="10" id="KW-1133">Transmembrane helix</keyword>
<reference evidence="13" key="1">
    <citation type="journal article" date="2016" name="Nat. Commun.">
        <title>The channel catfish genome sequence provides insights into the evolution of scale formation in teleosts.</title>
        <authorList>
            <person name="Liu Z."/>
            <person name="Liu S."/>
            <person name="Yao J."/>
            <person name="Bao L."/>
            <person name="Zhang J."/>
            <person name="Li Y."/>
            <person name="Jiang C."/>
            <person name="Sun L."/>
            <person name="Wang R."/>
            <person name="Zhang Y."/>
            <person name="Zhou T."/>
            <person name="Zeng Q."/>
            <person name="Fu Q."/>
            <person name="Gao S."/>
            <person name="Li N."/>
            <person name="Koren S."/>
            <person name="Jiang Y."/>
            <person name="Zimin A."/>
            <person name="Xu P."/>
            <person name="Phillippy A.M."/>
            <person name="Geng X."/>
            <person name="Song L."/>
            <person name="Sun F."/>
            <person name="Li C."/>
            <person name="Wang X."/>
            <person name="Chen A."/>
            <person name="Jin Y."/>
            <person name="Yuan Z."/>
            <person name="Yang Y."/>
            <person name="Tan S."/>
            <person name="Peatman E."/>
            <person name="Lu J."/>
            <person name="Qin Z."/>
            <person name="Dunham R."/>
            <person name="Li Z."/>
            <person name="Sonstegard T."/>
            <person name="Feng J."/>
            <person name="Danzmann R.G."/>
            <person name="Schroeder S."/>
            <person name="Scheffler B."/>
            <person name="Duke M.V."/>
            <person name="Ballard L."/>
            <person name="Kucuktas H."/>
            <person name="Kaltenboeck L."/>
            <person name="Liu H."/>
            <person name="Armbruster J."/>
            <person name="Xie Y."/>
            <person name="Kirby M.L."/>
            <person name="Tian Y."/>
            <person name="Flanagan M.E."/>
            <person name="Mu W."/>
            <person name="Waldbieser G.C."/>
        </authorList>
    </citation>
    <scope>NUCLEOTIDE SEQUENCE [LARGE SCALE GENOMIC DNA]</scope>
    <source>
        <strain evidence="13">SDA103</strain>
    </source>
</reference>
<dbReference type="InterPro" id="IPR033116">
    <property type="entry name" value="TRYPSIN_SER"/>
</dbReference>
<feature type="transmembrane region" description="Helical" evidence="10">
    <location>
        <begin position="285"/>
        <end position="305"/>
    </location>
</feature>
<evidence type="ECO:0000256" key="4">
    <source>
        <dbReference type="ARBA" id="ARBA00022670"/>
    </source>
</evidence>
<keyword evidence="7 9" id="KW-0720">Serine protease</keyword>
<evidence type="ECO:0000313" key="13">
    <source>
        <dbReference type="Proteomes" id="UP000221080"/>
    </source>
</evidence>
<dbReference type="InterPro" id="IPR043504">
    <property type="entry name" value="Peptidase_S1_PA_chymotrypsin"/>
</dbReference>
<comment type="catalytic activity">
    <reaction evidence="1">
        <text>Preferential cleavage: Arg-|-Xaa, Lys-|-Xaa.</text>
        <dbReference type="EC" id="3.4.21.10"/>
    </reaction>
</comment>
<dbReference type="FunFam" id="2.40.10.10:FF:000024">
    <property type="entry name" value="Serine protease 53"/>
    <property type="match status" value="1"/>
</dbReference>
<keyword evidence="10" id="KW-0812">Transmembrane</keyword>
<feature type="domain" description="Peptidase S1" evidence="12">
    <location>
        <begin position="38"/>
        <end position="268"/>
    </location>
</feature>
<dbReference type="PRINTS" id="PR00722">
    <property type="entry name" value="CHYMOTRYPSIN"/>
</dbReference>
<dbReference type="InterPro" id="IPR009003">
    <property type="entry name" value="Peptidase_S1_PA"/>
</dbReference>
<keyword evidence="4 9" id="KW-0645">Protease</keyword>
<dbReference type="RefSeq" id="XP_017345411.1">
    <property type="nucleotide sequence ID" value="XM_017489922.3"/>
</dbReference>
<sequence length="306" mass="33141">MEIYLWKVVCVVCALLLNAPGSYSQLNVCGQAPLNNKIVGGGAAAPGAWPWQVSIQLRGIHFCGGSLINEIWVLSAAHCFQSLPPSLMTVNLGITNLQGSNPNQQQRTIIRLISHSGYDYATNDNDIALLQLNAAVTFNNYVVPVCLAATNSDFPPKTNVWVTGWGNINSDVSLPSPETLQEVQVPIVSNKDCAKTYFITNNMMCAGLTEGGKDSCQGDSGGPMVFKQNTTWVQAGIVSFGYGCALANYPGVYTRVSKYEDWINSWITTKRPGFVAVSNGHRGSPNLFCLFISFSIIPFLLSLSIF</sequence>
<keyword evidence="8" id="KW-1015">Disulfide bond</keyword>
<evidence type="ECO:0000256" key="2">
    <source>
        <dbReference type="ARBA" id="ARBA00012050"/>
    </source>
</evidence>
<dbReference type="STRING" id="7998.ENSIPUP00000002059"/>
<dbReference type="KEGG" id="ipu:108277303"/>
<dbReference type="CDD" id="cd00190">
    <property type="entry name" value="Tryp_SPc"/>
    <property type="match status" value="1"/>
</dbReference>
<feature type="signal peptide" evidence="11">
    <location>
        <begin position="1"/>
        <end position="24"/>
    </location>
</feature>
<dbReference type="PROSITE" id="PS00135">
    <property type="entry name" value="TRYPSIN_SER"/>
    <property type="match status" value="1"/>
</dbReference>
<dbReference type="Gene3D" id="2.40.10.10">
    <property type="entry name" value="Trypsin-like serine proteases"/>
    <property type="match status" value="1"/>
</dbReference>
<keyword evidence="13" id="KW-1185">Reference proteome</keyword>
<evidence type="ECO:0000256" key="7">
    <source>
        <dbReference type="ARBA" id="ARBA00022825"/>
    </source>
</evidence>
<dbReference type="PANTHER" id="PTHR24252">
    <property type="entry name" value="ACROSIN-RELATED"/>
    <property type="match status" value="1"/>
</dbReference>
<evidence type="ECO:0000256" key="11">
    <source>
        <dbReference type="SAM" id="SignalP"/>
    </source>
</evidence>
<organism evidence="13 14">
    <name type="scientific">Ictalurus punctatus</name>
    <name type="common">Channel catfish</name>
    <name type="synonym">Silurus punctatus</name>
    <dbReference type="NCBI Taxonomy" id="7998"/>
    <lineage>
        <taxon>Eukaryota</taxon>
        <taxon>Metazoa</taxon>
        <taxon>Chordata</taxon>
        <taxon>Craniata</taxon>
        <taxon>Vertebrata</taxon>
        <taxon>Euteleostomi</taxon>
        <taxon>Actinopterygii</taxon>
        <taxon>Neopterygii</taxon>
        <taxon>Teleostei</taxon>
        <taxon>Ostariophysi</taxon>
        <taxon>Siluriformes</taxon>
        <taxon>Ictaluridae</taxon>
        <taxon>Ictalurus</taxon>
    </lineage>
</organism>
<keyword evidence="6 9" id="KW-0378">Hydrolase</keyword>
<dbReference type="GO" id="GO:0006508">
    <property type="term" value="P:proteolysis"/>
    <property type="evidence" value="ECO:0007669"/>
    <property type="project" value="UniProtKB-KW"/>
</dbReference>
<dbReference type="OrthoDB" id="10002959at2759"/>
<dbReference type="InterPro" id="IPR001254">
    <property type="entry name" value="Trypsin_dom"/>
</dbReference>
<gene>
    <name evidence="14" type="primary">LOC108277303</name>
</gene>
<evidence type="ECO:0000256" key="9">
    <source>
        <dbReference type="RuleBase" id="RU363034"/>
    </source>
</evidence>
<protein>
    <recommendedName>
        <fullName evidence="3">Acrosin</fullName>
        <ecNumber evidence="2">3.4.21.10</ecNumber>
    </recommendedName>
</protein>